<evidence type="ECO:0000256" key="4">
    <source>
        <dbReference type="ARBA" id="ARBA00023136"/>
    </source>
</evidence>
<comment type="subcellular location">
    <subcellularLocation>
        <location evidence="1">Membrane</location>
        <topology evidence="1">Multi-pass membrane protein</topology>
    </subcellularLocation>
</comment>
<dbReference type="InterPro" id="IPR057366">
    <property type="entry name" value="TRPM-like"/>
</dbReference>
<dbReference type="InterPro" id="IPR050927">
    <property type="entry name" value="TRPM"/>
</dbReference>
<evidence type="ECO:0000256" key="1">
    <source>
        <dbReference type="ARBA" id="ARBA00004141"/>
    </source>
</evidence>
<feature type="domain" description="TRPM-like" evidence="5">
    <location>
        <begin position="78"/>
        <end position="167"/>
    </location>
</feature>
<proteinExistence type="predicted"/>
<comment type="caution">
    <text evidence="6">The sequence shown here is derived from an EMBL/GenBank/DDBJ whole genome shotgun (WGS) entry which is preliminary data.</text>
</comment>
<dbReference type="PANTHER" id="PTHR13800">
    <property type="entry name" value="TRANSIENT RECEPTOR POTENTIAL CATION CHANNEL, SUBFAMILY M, MEMBER 6"/>
    <property type="match status" value="1"/>
</dbReference>
<sequence length="242" mass="27183">MRDALLGDRPALVRLFVENGLDVGQFLTWKQLEYLYAGAPEVSLLHQLLERRHGVGPEPSPPPEYLLVERSLPDCHLPQAPDAVAGALAAARMLRELSHLEPEAEEEAAMKDLAMRFENLAIGVFGECYRNGEPRAYKLLVRRSQLWGGATVLQLAHEADARLFFAHDGVQSLLTQNWWGEMDRSTPVWQLLLTFFCPPLIFTNLITFRTMDDDLRLDPSGPTELDSLDTDVKSTIGDMLSE</sequence>
<feature type="domain" description="TRPM-like" evidence="5">
    <location>
        <begin position="1"/>
        <end position="54"/>
    </location>
</feature>
<keyword evidence="2" id="KW-0812">Transmembrane</keyword>
<evidence type="ECO:0000313" key="7">
    <source>
        <dbReference type="Proteomes" id="UP000826234"/>
    </source>
</evidence>
<dbReference type="Pfam" id="PF25508">
    <property type="entry name" value="TRPM2"/>
    <property type="match status" value="2"/>
</dbReference>
<keyword evidence="3" id="KW-1133">Transmembrane helix</keyword>
<evidence type="ECO:0000313" key="6">
    <source>
        <dbReference type="EMBL" id="KAH0626692.1"/>
    </source>
</evidence>
<dbReference type="EMBL" id="JAIPUX010000521">
    <property type="protein sequence ID" value="KAH0626692.1"/>
    <property type="molecule type" value="Genomic_DNA"/>
</dbReference>
<evidence type="ECO:0000259" key="5">
    <source>
        <dbReference type="Pfam" id="PF25508"/>
    </source>
</evidence>
<gene>
    <name evidence="6" type="ORF">JD844_001799</name>
</gene>
<evidence type="ECO:0000256" key="3">
    <source>
        <dbReference type="ARBA" id="ARBA00022989"/>
    </source>
</evidence>
<evidence type="ECO:0000256" key="2">
    <source>
        <dbReference type="ARBA" id="ARBA00022692"/>
    </source>
</evidence>
<accession>A0ABQ7TAX9</accession>
<dbReference type="Proteomes" id="UP000826234">
    <property type="component" value="Unassembled WGS sequence"/>
</dbReference>
<keyword evidence="4" id="KW-0472">Membrane</keyword>
<reference evidence="6 7" key="1">
    <citation type="journal article" date="2022" name="Gigascience">
        <title>A chromosome-level genome assembly and annotation of the desert horned lizard, Phrynosoma platyrhinos, provides insight into chromosomal rearrangements among reptiles.</title>
        <authorList>
            <person name="Koochekian N."/>
            <person name="Ascanio A."/>
            <person name="Farleigh K."/>
            <person name="Card D.C."/>
            <person name="Schield D.R."/>
            <person name="Castoe T.A."/>
            <person name="Jezkova T."/>
        </authorList>
    </citation>
    <scope>NUCLEOTIDE SEQUENCE [LARGE SCALE GENOMIC DNA]</scope>
    <source>
        <strain evidence="6">NK-2021</strain>
    </source>
</reference>
<keyword evidence="7" id="KW-1185">Reference proteome</keyword>
<protein>
    <recommendedName>
        <fullName evidence="5">TRPM-like domain-containing protein</fullName>
    </recommendedName>
</protein>
<organism evidence="6 7">
    <name type="scientific">Phrynosoma platyrhinos</name>
    <name type="common">Desert horned lizard</name>
    <dbReference type="NCBI Taxonomy" id="52577"/>
    <lineage>
        <taxon>Eukaryota</taxon>
        <taxon>Metazoa</taxon>
        <taxon>Chordata</taxon>
        <taxon>Craniata</taxon>
        <taxon>Vertebrata</taxon>
        <taxon>Euteleostomi</taxon>
        <taxon>Lepidosauria</taxon>
        <taxon>Squamata</taxon>
        <taxon>Bifurcata</taxon>
        <taxon>Unidentata</taxon>
        <taxon>Episquamata</taxon>
        <taxon>Toxicofera</taxon>
        <taxon>Iguania</taxon>
        <taxon>Phrynosomatidae</taxon>
        <taxon>Phrynosomatinae</taxon>
        <taxon>Phrynosoma</taxon>
    </lineage>
</organism>
<dbReference type="PANTHER" id="PTHR13800:SF6">
    <property type="entry name" value="TRANSIENT RECEPTOR POTENTIAL CATION CHANNEL SUBFAMILY M MEMBER 4"/>
    <property type="match status" value="1"/>
</dbReference>
<name>A0ABQ7TAX9_PHRPL</name>